<evidence type="ECO:0000256" key="1">
    <source>
        <dbReference type="ARBA" id="ARBA00010398"/>
    </source>
</evidence>
<dbReference type="PROSITE" id="PS50972">
    <property type="entry name" value="PTERIN_BINDING"/>
    <property type="match status" value="1"/>
</dbReference>
<evidence type="ECO:0000256" key="4">
    <source>
        <dbReference type="ARBA" id="ARBA00022679"/>
    </source>
</evidence>
<dbReference type="EMBL" id="BAABCW010000012">
    <property type="protein sequence ID" value="GAA3513309.1"/>
    <property type="molecule type" value="Genomic_DNA"/>
</dbReference>
<keyword evidence="15" id="KW-1185">Reference proteome</keyword>
<feature type="domain" description="B12-binding" evidence="12">
    <location>
        <begin position="432"/>
        <end position="567"/>
    </location>
</feature>
<dbReference type="InterPro" id="IPR036594">
    <property type="entry name" value="Meth_synthase_dom"/>
</dbReference>
<dbReference type="SUPFAM" id="SSF52242">
    <property type="entry name" value="Cobalamin (vitamin B12)-binding domain"/>
    <property type="match status" value="1"/>
</dbReference>
<dbReference type="SUPFAM" id="SSF47644">
    <property type="entry name" value="Methionine synthase domain"/>
    <property type="match status" value="1"/>
</dbReference>
<dbReference type="Gene3D" id="3.40.50.280">
    <property type="entry name" value="Cobalamin-binding domain"/>
    <property type="match status" value="1"/>
</dbReference>
<keyword evidence="9" id="KW-0028">Amino-acid biosynthesis</keyword>
<keyword evidence="3 9" id="KW-0846">Cobalamin</keyword>
<keyword evidence="9" id="KW-0862">Zinc</keyword>
<dbReference type="Pfam" id="PF00809">
    <property type="entry name" value="Pterin_bind"/>
    <property type="match status" value="1"/>
</dbReference>
<dbReference type="SUPFAM" id="SSF56507">
    <property type="entry name" value="Methionine synthase activation domain-like"/>
    <property type="match status" value="1"/>
</dbReference>
<dbReference type="SMART" id="SM01018">
    <property type="entry name" value="B12-binding_2"/>
    <property type="match status" value="1"/>
</dbReference>
<dbReference type="InterPro" id="IPR006158">
    <property type="entry name" value="Cobalamin-bd"/>
</dbReference>
<dbReference type="Pfam" id="PF02965">
    <property type="entry name" value="Met_synt_B12"/>
    <property type="match status" value="1"/>
</dbReference>
<comment type="caution">
    <text evidence="14">The sequence shown here is derived from an EMBL/GenBank/DDBJ whole genome shotgun (WGS) entry which is preliminary data.</text>
</comment>
<keyword evidence="2 9" id="KW-0489">Methyltransferase</keyword>
<evidence type="ECO:0000256" key="3">
    <source>
        <dbReference type="ARBA" id="ARBA00022628"/>
    </source>
</evidence>
<evidence type="ECO:0000256" key="6">
    <source>
        <dbReference type="ARBA" id="ARBA00022737"/>
    </source>
</evidence>
<dbReference type="NCBIfam" id="TIGR02082">
    <property type="entry name" value="metH"/>
    <property type="match status" value="1"/>
</dbReference>
<evidence type="ECO:0000256" key="5">
    <source>
        <dbReference type="ARBA" id="ARBA00022723"/>
    </source>
</evidence>
<gene>
    <name evidence="14" type="ORF">GCM10022393_28880</name>
</gene>
<comment type="pathway">
    <text evidence="9">Amino-acid biosynthesis; L-methionine biosynthesis via de novo pathway; L-methionine from L-homocysteine (MetH route): step 1/1.</text>
</comment>
<dbReference type="Proteomes" id="UP001500459">
    <property type="component" value="Unassembled WGS sequence"/>
</dbReference>
<evidence type="ECO:0000256" key="7">
    <source>
        <dbReference type="ARBA" id="ARBA00023285"/>
    </source>
</evidence>
<dbReference type="InterPro" id="IPR003759">
    <property type="entry name" value="Cbl-bd_cap"/>
</dbReference>
<dbReference type="PROSITE" id="PS51337">
    <property type="entry name" value="B12_BINDING_NTER"/>
    <property type="match status" value="1"/>
</dbReference>
<comment type="cofactor">
    <cofactor evidence="9">
        <name>methylcob(III)alamin</name>
        <dbReference type="ChEBI" id="CHEBI:28115"/>
    </cofactor>
</comment>
<comment type="function">
    <text evidence="9">Catalyzes the transfer of a methyl group from methyl-cobalamin to homocysteine, yielding enzyme-bound cob(I)alamin and methionine. Subsequently, remethylates the cofactor using methyltetrahydrofolate.</text>
</comment>
<dbReference type="InterPro" id="IPR050554">
    <property type="entry name" value="Met_Synthase/Corrinoid"/>
</dbReference>
<evidence type="ECO:0000259" key="12">
    <source>
        <dbReference type="PROSITE" id="PS51332"/>
    </source>
</evidence>
<dbReference type="PANTHER" id="PTHR45833:SF1">
    <property type="entry name" value="METHIONINE SYNTHASE"/>
    <property type="match status" value="1"/>
</dbReference>
<dbReference type="CDD" id="cd02069">
    <property type="entry name" value="methionine_synthase_B12_BD"/>
    <property type="match status" value="1"/>
</dbReference>
<dbReference type="Gene3D" id="3.10.196.10">
    <property type="entry name" value="Vitamin B12-dependent methionine synthase, activation domain"/>
    <property type="match status" value="1"/>
</dbReference>
<keyword evidence="7 9" id="KW-0170">Cobalt</keyword>
<dbReference type="PROSITE" id="PS51332">
    <property type="entry name" value="B12_BINDING"/>
    <property type="match status" value="1"/>
</dbReference>
<keyword evidence="9" id="KW-0949">S-adenosyl-L-methionine</keyword>
<evidence type="ECO:0000256" key="8">
    <source>
        <dbReference type="NCBIfam" id="TIGR02082"/>
    </source>
</evidence>
<comment type="similarity">
    <text evidence="1">Belongs to the vitamin-B12 dependent methionine synthase family.</text>
</comment>
<feature type="domain" description="B12-binding N-terminal" evidence="13">
    <location>
        <begin position="329"/>
        <end position="423"/>
    </location>
</feature>
<keyword evidence="6" id="KW-0677">Repeat</keyword>
<dbReference type="Gene3D" id="1.10.288.10">
    <property type="entry name" value="Cobalamin-dependent Methionine Synthase, domain 2"/>
    <property type="match status" value="1"/>
</dbReference>
<comment type="domain">
    <text evidence="9">Modular enzyme with four functionally distinct domains. The isolated Hcy-binding domain catalyzes methyl transfer from free methylcobalamin to homocysteine. The Hcy-binding domain in association with the pterin-binding domain catalyzes the methylation of cob(I)alamin by methyltetrahydrofolate and the methylation of homocysteine. The B12-binding domain binds the cofactor. The AdoMet activation domain binds S-adenosyl-L-methionine. Under aerobic conditions cob(I)alamin can be converted to inactive cob(II)alamin. Reductive methylation by S-adenosyl-L-methionine and flavodoxin regenerates methylcobalamin.</text>
</comment>
<dbReference type="InterPro" id="IPR000489">
    <property type="entry name" value="Pterin-binding_dom"/>
</dbReference>
<dbReference type="RefSeq" id="WP_344928614.1">
    <property type="nucleotide sequence ID" value="NZ_BAABCW010000012.1"/>
</dbReference>
<sequence>MTENKSEDLSTDNKQQSTRKYLKLSGLEPMIVSAETNFINVGERTNVAGSRKFLRLVKEEKFDEALDIARHQVDGGAQVIDINMDDGLIDGKEAMVRFLNLIMAEPDIARVPIMIDSSKWDIIEAGLQVVQGKCVVNSISLKEGEDAFIAQAKKIKRYGAAVIVMAFDEVGQADNFDRRIEISKRSYDVLVNTVNFPPEDIIFDLNIFPVATGMDEHRKNAIDFIEATKWVRENLPHCSVSGGVSNVSFSFRGNDRVREAMHSVFLYHAIKAGMNMGIVNPAMLEIYDDIPKELLDHVEDVILDRREDATERLLDLAESVKGTSKERVVDLSWREEPLQNRITRALVKGLDQYIVEDVEEARMAADKPIEVIEGNLMAGMNVVGDLFGSGKMFLPQVVKSARVMKKAVAYLLPYIEEEKKKNPKASNGKDNAGKVLMATVKGDVHDIGKNIVSVVLGCNNYEIVDLGVMVPPEKIIQTAIDEQVDIIGLSGLITPSLDEMVHLAKEMERKNFSVPLLIGGATTSKAHTAVKIDPQYKNAVVHVNDASRAVTVVGDLLNKRINQKYIGDLKEDYEKFRVGFSKRTKQKDFLSIEEARKNKYSIDWQASQIIRPHQLGIQVIEEFDLRKLEPYIDWTPFFRSWELHGKYPAILTDEVVGKEATELFKDAQELLQKIFDDSLLGAKAVYGLFEANVINHDDIELSLEGESIQTFRTLRQQLKKHAGKPNFALADFIAPKDIGIQDYIGCFCVTTGFGTKELAEAYEKELDDYNAIMIKALADRLAEAFAEFLHKKVRIEDWGYANEENLTNQELIKEEYKGIRPAPGYPACPDHLEKITIWELLQVKERIGVELTESMAMWPAASVSGYYFANPEARYFGLGKIKEDQVKDFAERKNIDFEYAKRWLTPNLADN</sequence>
<dbReference type="InterPro" id="IPR011822">
    <property type="entry name" value="MetH"/>
</dbReference>
<dbReference type="InterPro" id="IPR036724">
    <property type="entry name" value="Cobalamin-bd_sf"/>
</dbReference>
<dbReference type="CDD" id="cd00740">
    <property type="entry name" value="MeTr"/>
    <property type="match status" value="1"/>
</dbReference>
<evidence type="ECO:0000256" key="9">
    <source>
        <dbReference type="PIRNR" id="PIRNR000381"/>
    </source>
</evidence>
<evidence type="ECO:0000313" key="15">
    <source>
        <dbReference type="Proteomes" id="UP001500459"/>
    </source>
</evidence>
<dbReference type="InterPro" id="IPR037010">
    <property type="entry name" value="VitB12-dep_Met_synth_activ_sf"/>
</dbReference>
<accession>A0ABP6UMN6</accession>
<evidence type="ECO:0000313" key="14">
    <source>
        <dbReference type="EMBL" id="GAA3513309.1"/>
    </source>
</evidence>
<dbReference type="PIRSF" id="PIRSF000381">
    <property type="entry name" value="MetH"/>
    <property type="match status" value="1"/>
</dbReference>
<comment type="catalytic activity">
    <reaction evidence="9">
        <text>(6S)-5-methyl-5,6,7,8-tetrahydrofolate + L-homocysteine = (6S)-5,6,7,8-tetrahydrofolate + L-methionine</text>
        <dbReference type="Rhea" id="RHEA:11172"/>
        <dbReference type="ChEBI" id="CHEBI:18608"/>
        <dbReference type="ChEBI" id="CHEBI:57453"/>
        <dbReference type="ChEBI" id="CHEBI:57844"/>
        <dbReference type="ChEBI" id="CHEBI:58199"/>
        <dbReference type="EC" id="2.1.1.13"/>
    </reaction>
</comment>
<dbReference type="Pfam" id="PF02607">
    <property type="entry name" value="B12-binding_2"/>
    <property type="match status" value="1"/>
</dbReference>
<protein>
    <recommendedName>
        <fullName evidence="8 9">Methionine synthase</fullName>
        <ecNumber evidence="8 9">2.1.1.13</ecNumber>
    </recommendedName>
    <alternativeName>
        <fullName evidence="9">5-methyltetrahydrofolate--homocysteine methyltransferase</fullName>
    </alternativeName>
</protein>
<evidence type="ECO:0000259" key="13">
    <source>
        <dbReference type="PROSITE" id="PS51337"/>
    </source>
</evidence>
<evidence type="ECO:0000259" key="10">
    <source>
        <dbReference type="PROSITE" id="PS50972"/>
    </source>
</evidence>
<evidence type="ECO:0000256" key="2">
    <source>
        <dbReference type="ARBA" id="ARBA00022603"/>
    </source>
</evidence>
<evidence type="ECO:0000259" key="11">
    <source>
        <dbReference type="PROSITE" id="PS50974"/>
    </source>
</evidence>
<comment type="cofactor">
    <cofactor evidence="9">
        <name>Zn(2+)</name>
        <dbReference type="ChEBI" id="CHEBI:29105"/>
    </cofactor>
</comment>
<name>A0ABP6UMN6_9FLAO</name>
<dbReference type="Gene3D" id="3.20.20.20">
    <property type="entry name" value="Dihydropteroate synthase-like"/>
    <property type="match status" value="1"/>
</dbReference>
<dbReference type="EC" id="2.1.1.13" evidence="8 9"/>
<proteinExistence type="inferred from homology"/>
<dbReference type="InterPro" id="IPR033706">
    <property type="entry name" value="Met_synthase_B12-bd"/>
</dbReference>
<organism evidence="14 15">
    <name type="scientific">Aquimarina addita</name>
    <dbReference type="NCBI Taxonomy" id="870485"/>
    <lineage>
        <taxon>Bacteria</taxon>
        <taxon>Pseudomonadati</taxon>
        <taxon>Bacteroidota</taxon>
        <taxon>Flavobacteriia</taxon>
        <taxon>Flavobacteriales</taxon>
        <taxon>Flavobacteriaceae</taxon>
        <taxon>Aquimarina</taxon>
    </lineage>
</organism>
<dbReference type="SUPFAM" id="SSF51717">
    <property type="entry name" value="Dihydropteroate synthetase-like"/>
    <property type="match status" value="1"/>
</dbReference>
<dbReference type="InterPro" id="IPR004223">
    <property type="entry name" value="VitB12-dep_Met_synth_activ_dom"/>
</dbReference>
<keyword evidence="5 9" id="KW-0479">Metal-binding</keyword>
<keyword evidence="4 9" id="KW-0808">Transferase</keyword>
<feature type="domain" description="AdoMet activation" evidence="11">
    <location>
        <begin position="583"/>
        <end position="911"/>
    </location>
</feature>
<dbReference type="PROSITE" id="PS50974">
    <property type="entry name" value="ADOMET_ACTIVATION"/>
    <property type="match status" value="1"/>
</dbReference>
<dbReference type="InterPro" id="IPR011005">
    <property type="entry name" value="Dihydropteroate_synth-like_sf"/>
</dbReference>
<keyword evidence="9" id="KW-0486">Methionine biosynthesis</keyword>
<dbReference type="PANTHER" id="PTHR45833">
    <property type="entry name" value="METHIONINE SYNTHASE"/>
    <property type="match status" value="1"/>
</dbReference>
<reference evidence="15" key="1">
    <citation type="journal article" date="2019" name="Int. J. Syst. Evol. Microbiol.">
        <title>The Global Catalogue of Microorganisms (GCM) 10K type strain sequencing project: providing services to taxonomists for standard genome sequencing and annotation.</title>
        <authorList>
            <consortium name="The Broad Institute Genomics Platform"/>
            <consortium name="The Broad Institute Genome Sequencing Center for Infectious Disease"/>
            <person name="Wu L."/>
            <person name="Ma J."/>
        </authorList>
    </citation>
    <scope>NUCLEOTIDE SEQUENCE [LARGE SCALE GENOMIC DNA]</scope>
    <source>
        <strain evidence="15">JCM 17106</strain>
    </source>
</reference>
<dbReference type="Gene3D" id="1.10.1240.10">
    <property type="entry name" value="Methionine synthase domain"/>
    <property type="match status" value="1"/>
</dbReference>
<dbReference type="Pfam" id="PF02310">
    <property type="entry name" value="B12-binding"/>
    <property type="match status" value="1"/>
</dbReference>
<feature type="domain" description="Pterin-binding" evidence="10">
    <location>
        <begin position="38"/>
        <end position="299"/>
    </location>
</feature>